<evidence type="ECO:0000256" key="3">
    <source>
        <dbReference type="ARBA" id="ARBA00022723"/>
    </source>
</evidence>
<accession>A0A7G1HWT3</accession>
<keyword evidence="5" id="KW-0472">Membrane</keyword>
<evidence type="ECO:0000256" key="5">
    <source>
        <dbReference type="ARBA" id="ARBA00023136"/>
    </source>
</evidence>
<keyword evidence="1" id="KW-1003">Cell membrane</keyword>
<dbReference type="AlphaFoldDB" id="A0A7G1HWT3"/>
<dbReference type="InterPro" id="IPR004843">
    <property type="entry name" value="Calcineurin-like_PHP"/>
</dbReference>
<keyword evidence="9" id="KW-1185">Reference proteome</keyword>
<protein>
    <submittedName>
        <fullName evidence="8">UDP-2,3-diacylglucosamine hydrolase</fullName>
    </submittedName>
</protein>
<gene>
    <name evidence="8" type="ORF">Cop2CBH44_25090</name>
</gene>
<dbReference type="RefSeq" id="WP_021930805.1">
    <property type="nucleotide sequence ID" value="NZ_AP023322.1"/>
</dbReference>
<evidence type="ECO:0000313" key="9">
    <source>
        <dbReference type="Proteomes" id="UP000594042"/>
    </source>
</evidence>
<dbReference type="SUPFAM" id="SSF56300">
    <property type="entry name" value="Metallo-dependent phosphatases"/>
    <property type="match status" value="1"/>
</dbReference>
<dbReference type="InterPro" id="IPR043461">
    <property type="entry name" value="LpxH-like"/>
</dbReference>
<dbReference type="GO" id="GO:0008758">
    <property type="term" value="F:UDP-2,3-diacylglucosamine hydrolase activity"/>
    <property type="evidence" value="ECO:0007669"/>
    <property type="project" value="TreeGrafter"/>
</dbReference>
<reference evidence="9" key="1">
    <citation type="submission" date="2020-07" db="EMBL/GenBank/DDBJ databases">
        <title>Complete genome sequencing of Coprobacter sp. strain 2CBH44.</title>
        <authorList>
            <person name="Sakamoto M."/>
            <person name="Murakami T."/>
            <person name="Mori H."/>
        </authorList>
    </citation>
    <scope>NUCLEOTIDE SEQUENCE [LARGE SCALE GENOMIC DNA]</scope>
    <source>
        <strain evidence="9">2CBH44</strain>
    </source>
</reference>
<evidence type="ECO:0000256" key="4">
    <source>
        <dbReference type="ARBA" id="ARBA00022801"/>
    </source>
</evidence>
<evidence type="ECO:0000256" key="6">
    <source>
        <dbReference type="ARBA" id="ARBA00023211"/>
    </source>
</evidence>
<dbReference type="EMBL" id="AP023322">
    <property type="protein sequence ID" value="BCI64156.1"/>
    <property type="molecule type" value="Genomic_DNA"/>
</dbReference>
<keyword evidence="6" id="KW-0464">Manganese</keyword>
<dbReference type="PANTHER" id="PTHR34990">
    <property type="entry name" value="UDP-2,3-DIACYLGLUCOSAMINE HYDROLASE-RELATED"/>
    <property type="match status" value="1"/>
</dbReference>
<evidence type="ECO:0000256" key="2">
    <source>
        <dbReference type="ARBA" id="ARBA00022519"/>
    </source>
</evidence>
<dbReference type="Gene3D" id="3.60.21.10">
    <property type="match status" value="1"/>
</dbReference>
<keyword evidence="2" id="KW-0997">Cell inner membrane</keyword>
<proteinExistence type="predicted"/>
<evidence type="ECO:0000259" key="7">
    <source>
        <dbReference type="Pfam" id="PF00149"/>
    </source>
</evidence>
<dbReference type="GO" id="GO:0016020">
    <property type="term" value="C:membrane"/>
    <property type="evidence" value="ECO:0007669"/>
    <property type="project" value="GOC"/>
</dbReference>
<dbReference type="GO" id="GO:0046872">
    <property type="term" value="F:metal ion binding"/>
    <property type="evidence" value="ECO:0007669"/>
    <property type="project" value="UniProtKB-KW"/>
</dbReference>
<dbReference type="Proteomes" id="UP000594042">
    <property type="component" value="Chromosome"/>
</dbReference>
<sequence length="246" mass="29170">MKQIYFISDLHLGARTLDNPRETERRVVRWLDSVKDNAKAIYLMGDILDYWYEYKTVVPRGYVRFFGKIAELTDMGIEIHWFIGNHDIWIFDYIPSELGVIVHTKPEIKNIEGKSFFLAHGDGLGKTPFSFRLIRSIFHNRFCQILYSAIHPRWTVAFAHKWSSHSRLNAKETTYKGESEEYLVNFAKDFLSKEHIDYFIFGHRHIMLDLMLKRDSRILILGDWITLFSYATFDGENIKLEQFETE</sequence>
<feature type="domain" description="Calcineurin-like phosphoesterase" evidence="7">
    <location>
        <begin position="4"/>
        <end position="206"/>
    </location>
</feature>
<keyword evidence="4 8" id="KW-0378">Hydrolase</keyword>
<dbReference type="Pfam" id="PF00149">
    <property type="entry name" value="Metallophos"/>
    <property type="match status" value="1"/>
</dbReference>
<dbReference type="KEGG" id="copr:Cop2CBH44_25090"/>
<evidence type="ECO:0000256" key="1">
    <source>
        <dbReference type="ARBA" id="ARBA00022475"/>
    </source>
</evidence>
<name>A0A7G1HWT3_9BACT</name>
<dbReference type="CDD" id="cd07398">
    <property type="entry name" value="MPP_YbbF-LpxH"/>
    <property type="match status" value="1"/>
</dbReference>
<dbReference type="GO" id="GO:0009245">
    <property type="term" value="P:lipid A biosynthetic process"/>
    <property type="evidence" value="ECO:0007669"/>
    <property type="project" value="TreeGrafter"/>
</dbReference>
<organism evidence="8 9">
    <name type="scientific">Coprobacter secundus subsp. similis</name>
    <dbReference type="NCBI Taxonomy" id="2751153"/>
    <lineage>
        <taxon>Bacteria</taxon>
        <taxon>Pseudomonadati</taxon>
        <taxon>Bacteroidota</taxon>
        <taxon>Bacteroidia</taxon>
        <taxon>Bacteroidales</taxon>
        <taxon>Barnesiellaceae</taxon>
        <taxon>Coprobacter</taxon>
    </lineage>
</organism>
<keyword evidence="3" id="KW-0479">Metal-binding</keyword>
<evidence type="ECO:0000313" key="8">
    <source>
        <dbReference type="EMBL" id="BCI64156.1"/>
    </source>
</evidence>
<dbReference type="InterPro" id="IPR029052">
    <property type="entry name" value="Metallo-depent_PP-like"/>
</dbReference>
<dbReference type="PANTHER" id="PTHR34990:SF1">
    <property type="entry name" value="UDP-2,3-DIACYLGLUCOSAMINE HYDROLASE"/>
    <property type="match status" value="1"/>
</dbReference>